<proteinExistence type="predicted"/>
<name>A0A177NKW5_9GAMM</name>
<dbReference type="AlphaFoldDB" id="A0A177NKW5"/>
<organism evidence="1 2">
    <name type="scientific">Methylomonas koyamae</name>
    <dbReference type="NCBI Taxonomy" id="702114"/>
    <lineage>
        <taxon>Bacteria</taxon>
        <taxon>Pseudomonadati</taxon>
        <taxon>Pseudomonadota</taxon>
        <taxon>Gammaproteobacteria</taxon>
        <taxon>Methylococcales</taxon>
        <taxon>Methylococcaceae</taxon>
        <taxon>Methylomonas</taxon>
    </lineage>
</organism>
<dbReference type="EMBL" id="LUUJ01000066">
    <property type="protein sequence ID" value="OAI17660.1"/>
    <property type="molecule type" value="Genomic_DNA"/>
</dbReference>
<dbReference type="Proteomes" id="UP000077857">
    <property type="component" value="Unassembled WGS sequence"/>
</dbReference>
<accession>A0A177NKW5</accession>
<evidence type="ECO:0000313" key="2">
    <source>
        <dbReference type="Proteomes" id="UP000077857"/>
    </source>
</evidence>
<comment type="caution">
    <text evidence="1">The sequence shown here is derived from an EMBL/GenBank/DDBJ whole genome shotgun (WGS) entry which is preliminary data.</text>
</comment>
<evidence type="ECO:0008006" key="3">
    <source>
        <dbReference type="Google" id="ProtNLM"/>
    </source>
</evidence>
<protein>
    <recommendedName>
        <fullName evidence="3">HNH domain-containing protein</fullName>
    </recommendedName>
</protein>
<sequence>MIKSRILVNMECKLCKLPKDLQKSHIIPKFIYKPLRVDTKSMQRLSKNYSDEKKYKKCKPIQDGLKERLLCFDCEQLLNNKYEKYFKTAWFDEKNTLKLSTMKVLELQGSIIQNLSYFICLCYLEQVFLHCLNLKR</sequence>
<gene>
    <name evidence="1" type="ORF">A1507_10455</name>
</gene>
<reference evidence="1 2" key="1">
    <citation type="submission" date="2016-03" db="EMBL/GenBank/DDBJ databases">
        <authorList>
            <person name="Ploux O."/>
        </authorList>
    </citation>
    <scope>NUCLEOTIDE SEQUENCE [LARGE SCALE GENOMIC DNA]</scope>
    <source>
        <strain evidence="1 2">R-45378</strain>
    </source>
</reference>
<evidence type="ECO:0000313" key="1">
    <source>
        <dbReference type="EMBL" id="OAI17660.1"/>
    </source>
</evidence>